<dbReference type="EMBL" id="JAHYIQ010000023">
    <property type="protein sequence ID" value="KAK1122281.1"/>
    <property type="molecule type" value="Genomic_DNA"/>
</dbReference>
<organism evidence="2 3">
    <name type="scientific">Melipona bicolor</name>
    <dbReference type="NCBI Taxonomy" id="60889"/>
    <lineage>
        <taxon>Eukaryota</taxon>
        <taxon>Metazoa</taxon>
        <taxon>Ecdysozoa</taxon>
        <taxon>Arthropoda</taxon>
        <taxon>Hexapoda</taxon>
        <taxon>Insecta</taxon>
        <taxon>Pterygota</taxon>
        <taxon>Neoptera</taxon>
        <taxon>Endopterygota</taxon>
        <taxon>Hymenoptera</taxon>
        <taxon>Apocrita</taxon>
        <taxon>Aculeata</taxon>
        <taxon>Apoidea</taxon>
        <taxon>Anthophila</taxon>
        <taxon>Apidae</taxon>
        <taxon>Melipona</taxon>
    </lineage>
</organism>
<evidence type="ECO:0000256" key="1">
    <source>
        <dbReference type="SAM" id="MobiDB-lite"/>
    </source>
</evidence>
<evidence type="ECO:0000313" key="2">
    <source>
        <dbReference type="EMBL" id="KAK1122281.1"/>
    </source>
</evidence>
<protein>
    <submittedName>
        <fullName evidence="2">Uncharacterized protein</fullName>
    </submittedName>
</protein>
<proteinExistence type="predicted"/>
<keyword evidence="3" id="KW-1185">Reference proteome</keyword>
<evidence type="ECO:0000313" key="3">
    <source>
        <dbReference type="Proteomes" id="UP001177670"/>
    </source>
</evidence>
<reference evidence="2" key="1">
    <citation type="submission" date="2021-10" db="EMBL/GenBank/DDBJ databases">
        <title>Melipona bicolor Genome sequencing and assembly.</title>
        <authorList>
            <person name="Araujo N.S."/>
            <person name="Arias M.C."/>
        </authorList>
    </citation>
    <scope>NUCLEOTIDE SEQUENCE</scope>
    <source>
        <strain evidence="2">USP_2M_L1-L4_2017</strain>
        <tissue evidence="2">Whole body</tissue>
    </source>
</reference>
<feature type="region of interest" description="Disordered" evidence="1">
    <location>
        <begin position="24"/>
        <end position="82"/>
    </location>
</feature>
<comment type="caution">
    <text evidence="2">The sequence shown here is derived from an EMBL/GenBank/DDBJ whole genome shotgun (WGS) entry which is preliminary data.</text>
</comment>
<dbReference type="AlphaFoldDB" id="A0AA40FN76"/>
<dbReference type="Proteomes" id="UP001177670">
    <property type="component" value="Unassembled WGS sequence"/>
</dbReference>
<feature type="compositionally biased region" description="Basic and acidic residues" evidence="1">
    <location>
        <begin position="26"/>
        <end position="35"/>
    </location>
</feature>
<name>A0AA40FN76_9HYME</name>
<gene>
    <name evidence="2" type="ORF">K0M31_009504</name>
</gene>
<accession>A0AA40FN76</accession>
<sequence>MPGPHTWVPSLSLHFNSGKLLGHWRQPVDREERDPATPLDISKPAASDNGRRKDPAKSPRQRRKPEAAPRYTVLIPANEKDR</sequence>